<feature type="region of interest" description="Disordered" evidence="5">
    <location>
        <begin position="543"/>
        <end position="652"/>
    </location>
</feature>
<evidence type="ECO:0000313" key="10">
    <source>
        <dbReference type="Proteomes" id="UP000799640"/>
    </source>
</evidence>
<feature type="compositionally biased region" description="Polar residues" evidence="5">
    <location>
        <begin position="628"/>
        <end position="639"/>
    </location>
</feature>
<dbReference type="PROSITE" id="PS00720">
    <property type="entry name" value="RASGEF"/>
    <property type="match status" value="1"/>
</dbReference>
<dbReference type="OrthoDB" id="546434at2759"/>
<evidence type="ECO:0000259" key="6">
    <source>
        <dbReference type="PROSITE" id="PS50002"/>
    </source>
</evidence>
<keyword evidence="2 3" id="KW-0344">Guanine-nucleotide releasing factor</keyword>
<dbReference type="PANTHER" id="PTHR23113">
    <property type="entry name" value="GUANINE NUCLEOTIDE EXCHANGE FACTOR"/>
    <property type="match status" value="1"/>
</dbReference>
<reference evidence="9" key="1">
    <citation type="journal article" date="2020" name="Stud. Mycol.">
        <title>101 Dothideomycetes genomes: a test case for predicting lifestyles and emergence of pathogens.</title>
        <authorList>
            <person name="Haridas S."/>
            <person name="Albert R."/>
            <person name="Binder M."/>
            <person name="Bloem J."/>
            <person name="Labutti K."/>
            <person name="Salamov A."/>
            <person name="Andreopoulos B."/>
            <person name="Baker S."/>
            <person name="Barry K."/>
            <person name="Bills G."/>
            <person name="Bluhm B."/>
            <person name="Cannon C."/>
            <person name="Castanera R."/>
            <person name="Culley D."/>
            <person name="Daum C."/>
            <person name="Ezra D."/>
            <person name="Gonzalez J."/>
            <person name="Henrissat B."/>
            <person name="Kuo A."/>
            <person name="Liang C."/>
            <person name="Lipzen A."/>
            <person name="Lutzoni F."/>
            <person name="Magnuson J."/>
            <person name="Mondo S."/>
            <person name="Nolan M."/>
            <person name="Ohm R."/>
            <person name="Pangilinan J."/>
            <person name="Park H.-J."/>
            <person name="Ramirez L."/>
            <person name="Alfaro M."/>
            <person name="Sun H."/>
            <person name="Tritt A."/>
            <person name="Yoshinaga Y."/>
            <person name="Zwiers L.-H."/>
            <person name="Turgeon B."/>
            <person name="Goodwin S."/>
            <person name="Spatafora J."/>
            <person name="Crous P."/>
            <person name="Grigoriev I."/>
        </authorList>
    </citation>
    <scope>NUCLEOTIDE SEQUENCE</scope>
    <source>
        <strain evidence="9">CBS 262.69</strain>
    </source>
</reference>
<dbReference type="InterPro" id="IPR036028">
    <property type="entry name" value="SH3-like_dom_sf"/>
</dbReference>
<feature type="domain" description="SH3" evidence="6">
    <location>
        <begin position="92"/>
        <end position="162"/>
    </location>
</feature>
<dbReference type="SUPFAM" id="SSF50044">
    <property type="entry name" value="SH3-domain"/>
    <property type="match status" value="1"/>
</dbReference>
<dbReference type="Gene3D" id="1.20.870.10">
    <property type="entry name" value="Son of sevenless (SoS) protein Chain: S domain 1"/>
    <property type="match status" value="1"/>
</dbReference>
<keyword evidence="10" id="KW-1185">Reference proteome</keyword>
<dbReference type="CDD" id="cd06224">
    <property type="entry name" value="REM"/>
    <property type="match status" value="1"/>
</dbReference>
<dbReference type="SMART" id="SM00147">
    <property type="entry name" value="RasGEF"/>
    <property type="match status" value="1"/>
</dbReference>
<dbReference type="AlphaFoldDB" id="A0A6G1HTB3"/>
<feature type="compositionally biased region" description="Basic and acidic residues" evidence="5">
    <location>
        <begin position="552"/>
        <end position="562"/>
    </location>
</feature>
<dbReference type="InterPro" id="IPR008937">
    <property type="entry name" value="Ras-like_GEF"/>
</dbReference>
<dbReference type="GO" id="GO:0007265">
    <property type="term" value="P:Ras protein signal transduction"/>
    <property type="evidence" value="ECO:0007669"/>
    <property type="project" value="TreeGrafter"/>
</dbReference>
<dbReference type="InterPro" id="IPR001895">
    <property type="entry name" value="RASGEF_cat_dom"/>
</dbReference>
<evidence type="ECO:0000256" key="4">
    <source>
        <dbReference type="PROSITE-ProRule" id="PRU00192"/>
    </source>
</evidence>
<evidence type="ECO:0000256" key="5">
    <source>
        <dbReference type="SAM" id="MobiDB-lite"/>
    </source>
</evidence>
<feature type="domain" description="Ras-GEF" evidence="7">
    <location>
        <begin position="937"/>
        <end position="1184"/>
    </location>
</feature>
<dbReference type="InterPro" id="IPR036964">
    <property type="entry name" value="RASGEF_cat_dom_sf"/>
</dbReference>
<dbReference type="SMART" id="SM00326">
    <property type="entry name" value="SH3"/>
    <property type="match status" value="1"/>
</dbReference>
<dbReference type="Pfam" id="PF00618">
    <property type="entry name" value="RasGEF_N"/>
    <property type="match status" value="1"/>
</dbReference>
<dbReference type="InterPro" id="IPR019804">
    <property type="entry name" value="Ras_G-nucl-exch_fac_CS"/>
</dbReference>
<dbReference type="Gene3D" id="2.30.30.40">
    <property type="entry name" value="SH3 Domains"/>
    <property type="match status" value="1"/>
</dbReference>
<dbReference type="InterPro" id="IPR023578">
    <property type="entry name" value="Ras_GEF_dom_sf"/>
</dbReference>
<dbReference type="Gene3D" id="1.10.840.10">
    <property type="entry name" value="Ras guanine-nucleotide exchange factors catalytic domain"/>
    <property type="match status" value="1"/>
</dbReference>
<dbReference type="Pfam" id="PF00617">
    <property type="entry name" value="RasGEF"/>
    <property type="match status" value="1"/>
</dbReference>
<proteinExistence type="predicted"/>
<evidence type="ECO:0000256" key="2">
    <source>
        <dbReference type="ARBA" id="ARBA00022658"/>
    </source>
</evidence>
<dbReference type="PROSITE" id="PS50212">
    <property type="entry name" value="RASGEF_NTER"/>
    <property type="match status" value="1"/>
</dbReference>
<dbReference type="SUPFAM" id="SSF48366">
    <property type="entry name" value="Ras GEF"/>
    <property type="match status" value="1"/>
</dbReference>
<feature type="compositionally biased region" description="Low complexity" evidence="5">
    <location>
        <begin position="325"/>
        <end position="338"/>
    </location>
</feature>
<evidence type="ECO:0000256" key="1">
    <source>
        <dbReference type="ARBA" id="ARBA00022443"/>
    </source>
</evidence>
<dbReference type="InterPro" id="IPR000651">
    <property type="entry name" value="Ras-like_Gua-exchang_fac_N"/>
</dbReference>
<evidence type="ECO:0000259" key="7">
    <source>
        <dbReference type="PROSITE" id="PS50009"/>
    </source>
</evidence>
<accession>A0A6G1HTB3</accession>
<dbReference type="PROSITE" id="PS50009">
    <property type="entry name" value="RASGEF_CAT"/>
    <property type="match status" value="1"/>
</dbReference>
<feature type="domain" description="N-terminal Ras-GEF" evidence="8">
    <location>
        <begin position="756"/>
        <end position="876"/>
    </location>
</feature>
<dbReference type="PANTHER" id="PTHR23113:SF354">
    <property type="entry name" value="BUD SITE SELECTION PROTEIN 5"/>
    <property type="match status" value="1"/>
</dbReference>
<dbReference type="EMBL" id="ML996698">
    <property type="protein sequence ID" value="KAF2398975.1"/>
    <property type="molecule type" value="Genomic_DNA"/>
</dbReference>
<evidence type="ECO:0000313" key="9">
    <source>
        <dbReference type="EMBL" id="KAF2398975.1"/>
    </source>
</evidence>
<feature type="compositionally biased region" description="Polar residues" evidence="5">
    <location>
        <begin position="64"/>
        <end position="73"/>
    </location>
</feature>
<dbReference type="GO" id="GO:0005886">
    <property type="term" value="C:plasma membrane"/>
    <property type="evidence" value="ECO:0007669"/>
    <property type="project" value="TreeGrafter"/>
</dbReference>
<dbReference type="InterPro" id="IPR001452">
    <property type="entry name" value="SH3_domain"/>
</dbReference>
<dbReference type="GO" id="GO:0005085">
    <property type="term" value="F:guanyl-nucleotide exchange factor activity"/>
    <property type="evidence" value="ECO:0007669"/>
    <property type="project" value="UniProtKB-KW"/>
</dbReference>
<dbReference type="Proteomes" id="UP000799640">
    <property type="component" value="Unassembled WGS sequence"/>
</dbReference>
<evidence type="ECO:0000259" key="8">
    <source>
        <dbReference type="PROSITE" id="PS50212"/>
    </source>
</evidence>
<sequence length="1229" mass="135540">MLSIANPRRMAEEQEEEPVSEVYLPTRIGVAVSAVNGEPHLQTVEVQTAPAAGSTAVAQRKASTRSQHSQISPPLTPRASREALRVEIETSTFHNYLRAYYHFHPSSTVDSSTDESSITVPINQGDVILVHSIHPNGWADGTILSSGDRGWLPTNYCEPYHHDAIQTLLDALTQLWDLVRTGEQQVMTILLERDYVKGMIAGVRCFLEHTDSLSRDSPPIVNHIGLRKVRKTLLVDLSGLVRISKELRIVCEETPKSLKIFELLDSLVLKACRVVVRAVRFLDIWNEHYGSRRYSIPDSDQRPLTPPVDAQEPANQDGELVPEQTPVTSDSDVPVSPSESYASTAPLDAIHALAPAAVVAQPTHVARPVSLPAKRISISHRLSYASGSAQRKNLASERLALALDSFLSLLGTFIGLHYSERPHDDLKSATDQSVTACRLLLDIVEEVWARDGRRSDALADARDVMYAKLAELVQATKDMFDQTEMSENVVGSRKELIMTTTSCIRAAGECVSKAQTAIGRIGDFEFEHVGLGLAESVFDTLAQTPQPSSDEDPAKPERHSLFCDKPLPAPPSEPLNSPTETPPEPTVRPPPPPPLLLPDSKPLPDTPKASPMEPQPSLKVTIVDSPKAASTRSSRSSIHQLPAPHFPAPESVSATYTPISEQSADFELREVRIDSFNTGVVSDDSWRNSLPTRNGSVVSLASASTRATTPESSPQQSTPMIASIGSSAELQSLHSETSAEQHVLIQTYAHELVYNKAGHVIGGSLPALVERLTTHESTPKGDFVATFYLTFRLFTTPSEFASCLVERYEYAGESPLVGVPIRLRVYNQFKGWLESHWQCESDSAALPIIQDFAAQLQLTPMAGVGRRLAELATKVSDLRTGALVPRLISALGHTSTSVSLFNSTEKEIPVPIVTKSQLSALRAARNGGHPCSIVDFDPLEIARQFTIIESRIFCSIAPEELLDLEWQKKIDSRAVNVRAMSKLSNDLASLVTDSILNLEEPKKRALVIKQWIKISMKCLDLHNYDSLMAIVCALQSSMVVRLRKTWDLVSAKTKGRFDELTAIVDCSRNHAALRRRLEGHVPPCIPFVGIYLTDLTFVDAGNQKMRELPVSANDPDTPPRMVVNFDKYMRVAKIIDQLQRFQVPYKLAAVPEMQDWMDSQIQRVRSNDASIQSFYRRSCILEPREQVQAQPQTGGPEGHQSKESLGGMSTKERFEFWGTLQQLGKSTLN</sequence>
<dbReference type="PROSITE" id="PS50002">
    <property type="entry name" value="SH3"/>
    <property type="match status" value="1"/>
</dbReference>
<keyword evidence="1 4" id="KW-0728">SH3 domain</keyword>
<organism evidence="9 10">
    <name type="scientific">Trichodelitschia bisporula</name>
    <dbReference type="NCBI Taxonomy" id="703511"/>
    <lineage>
        <taxon>Eukaryota</taxon>
        <taxon>Fungi</taxon>
        <taxon>Dikarya</taxon>
        <taxon>Ascomycota</taxon>
        <taxon>Pezizomycotina</taxon>
        <taxon>Dothideomycetes</taxon>
        <taxon>Dothideomycetes incertae sedis</taxon>
        <taxon>Phaeotrichales</taxon>
        <taxon>Phaeotrichaceae</taxon>
        <taxon>Trichodelitschia</taxon>
    </lineage>
</organism>
<feature type="region of interest" description="Disordered" evidence="5">
    <location>
        <begin position="1185"/>
        <end position="1208"/>
    </location>
</feature>
<dbReference type="CDD" id="cd00155">
    <property type="entry name" value="RasGEF"/>
    <property type="match status" value="1"/>
</dbReference>
<gene>
    <name evidence="9" type="ORF">EJ06DRAFT_557511</name>
</gene>
<feature type="region of interest" description="Disordered" evidence="5">
    <location>
        <begin position="52"/>
        <end position="81"/>
    </location>
</feature>
<protein>
    <submittedName>
        <fullName evidence="9">Ras GEF</fullName>
    </submittedName>
</protein>
<dbReference type="SMART" id="SM00229">
    <property type="entry name" value="RasGEFN"/>
    <property type="match status" value="1"/>
</dbReference>
<feature type="compositionally biased region" description="Pro residues" evidence="5">
    <location>
        <begin position="580"/>
        <end position="596"/>
    </location>
</feature>
<name>A0A6G1HTB3_9PEZI</name>
<feature type="region of interest" description="Disordered" evidence="5">
    <location>
        <begin position="295"/>
        <end position="340"/>
    </location>
</feature>
<evidence type="ECO:0000256" key="3">
    <source>
        <dbReference type="PROSITE-ProRule" id="PRU00168"/>
    </source>
</evidence>